<protein>
    <submittedName>
        <fullName evidence="3">Cyclic di-GMP phosphodiesterase response regulator RpfG</fullName>
        <ecNumber evidence="3">3.1.4.52</ecNumber>
    </submittedName>
</protein>
<dbReference type="Gene3D" id="3.30.450.40">
    <property type="match status" value="2"/>
</dbReference>
<dbReference type="EMBL" id="QWLA01000107">
    <property type="protein sequence ID" value="RIH82398.1"/>
    <property type="molecule type" value="Genomic_DNA"/>
</dbReference>
<evidence type="ECO:0000313" key="4">
    <source>
        <dbReference type="Proteomes" id="UP000265341"/>
    </source>
</evidence>
<accession>A0A399EEQ5</accession>
<dbReference type="GO" id="GO:0071111">
    <property type="term" value="F:cyclic-guanylate-specific phosphodiesterase activity"/>
    <property type="evidence" value="ECO:0007669"/>
    <property type="project" value="UniProtKB-EC"/>
</dbReference>
<dbReference type="PROSITE" id="PS51831">
    <property type="entry name" value="HD"/>
    <property type="match status" value="1"/>
</dbReference>
<name>A0A399EEQ5_9DEIN</name>
<dbReference type="InterPro" id="IPR052020">
    <property type="entry name" value="Cyclic_di-GMP/3'3'-cGAMP_PDE"/>
</dbReference>
<dbReference type="Proteomes" id="UP000265341">
    <property type="component" value="Unassembled WGS sequence"/>
</dbReference>
<evidence type="ECO:0000259" key="2">
    <source>
        <dbReference type="PROSITE" id="PS51832"/>
    </source>
</evidence>
<dbReference type="SUPFAM" id="SSF109604">
    <property type="entry name" value="HD-domain/PDEase-like"/>
    <property type="match status" value="1"/>
</dbReference>
<keyword evidence="3" id="KW-0378">Hydrolase</keyword>
<sequence length="443" mass="48723">MLEGGEPLYLEDASQAPEALFFSGRPSRAAYLGVPLRDAEGRVLGVLSADTAEQGGGLLPEDRHLLLALAEAAGAAIARLEALRKAQGEAERFRALAELSARLEALEDPEAILKEAMEALWRISGFQMALFSEATPEGLWTRVVTGEPPEAWLTQVRHERQPLKRGLMGQALLTGEALYAPSYPDHPLALPERVALGLKSAAHMPVGLFGRTVGVLSLLDFRRAYREDPLPLLGFAARRLERALEKAQTLQQLRQTREEALKGLGVALEYRDLETAGHTERVTALALRLAEELGLGEPALTELRLGAYLHDLGKLAIPDPILKKPGKLSPEEWERMKAHAILGEEMAQRLGFLPPATLEVIRHHHERWDGSGYPDGLAGEAIPLLARIFALADVYDALTSERPYKPAWSREEALAEIERQAGRQFDPELARAFVRQLREGYGG</sequence>
<dbReference type="InterPro" id="IPR037522">
    <property type="entry name" value="HD_GYP_dom"/>
</dbReference>
<dbReference type="Pfam" id="PF13487">
    <property type="entry name" value="HD_5"/>
    <property type="match status" value="1"/>
</dbReference>
<dbReference type="InterPro" id="IPR003018">
    <property type="entry name" value="GAF"/>
</dbReference>
<dbReference type="InterPro" id="IPR029016">
    <property type="entry name" value="GAF-like_dom_sf"/>
</dbReference>
<dbReference type="InterPro" id="IPR006674">
    <property type="entry name" value="HD_domain"/>
</dbReference>
<keyword evidence="4" id="KW-1185">Reference proteome</keyword>
<dbReference type="SUPFAM" id="SSF55781">
    <property type="entry name" value="GAF domain-like"/>
    <property type="match status" value="2"/>
</dbReference>
<dbReference type="AlphaFoldDB" id="A0A399EEQ5"/>
<dbReference type="SMART" id="SM00471">
    <property type="entry name" value="HDc"/>
    <property type="match status" value="1"/>
</dbReference>
<gene>
    <name evidence="3" type="primary">rpfG_8</name>
    <name evidence="3" type="ORF">Mrose_03380</name>
</gene>
<feature type="domain" description="HD" evidence="1">
    <location>
        <begin position="275"/>
        <end position="398"/>
    </location>
</feature>
<dbReference type="CDD" id="cd00077">
    <property type="entry name" value="HDc"/>
    <property type="match status" value="1"/>
</dbReference>
<dbReference type="Gene3D" id="1.10.3210.10">
    <property type="entry name" value="Hypothetical protein af1432"/>
    <property type="match status" value="1"/>
</dbReference>
<dbReference type="NCBIfam" id="TIGR00277">
    <property type="entry name" value="HDIG"/>
    <property type="match status" value="1"/>
</dbReference>
<dbReference type="Pfam" id="PF01590">
    <property type="entry name" value="GAF"/>
    <property type="match status" value="1"/>
</dbReference>
<organism evidence="3 4">
    <name type="scientific">Calidithermus roseus</name>
    <dbReference type="NCBI Taxonomy" id="1644118"/>
    <lineage>
        <taxon>Bacteria</taxon>
        <taxon>Thermotogati</taxon>
        <taxon>Deinococcota</taxon>
        <taxon>Deinococci</taxon>
        <taxon>Thermales</taxon>
        <taxon>Thermaceae</taxon>
        <taxon>Calidithermus</taxon>
    </lineage>
</organism>
<dbReference type="EC" id="3.1.4.52" evidence="3"/>
<comment type="caution">
    <text evidence="3">The sequence shown here is derived from an EMBL/GenBank/DDBJ whole genome shotgun (WGS) entry which is preliminary data.</text>
</comment>
<dbReference type="InterPro" id="IPR006675">
    <property type="entry name" value="HDIG_dom"/>
</dbReference>
<proteinExistence type="predicted"/>
<dbReference type="PROSITE" id="PS51832">
    <property type="entry name" value="HD_GYP"/>
    <property type="match status" value="1"/>
</dbReference>
<reference evidence="3 4" key="1">
    <citation type="submission" date="2018-08" db="EMBL/GenBank/DDBJ databases">
        <title>Meiothermus roseus NBRC 110900 genome sequencing project.</title>
        <authorList>
            <person name="Da Costa M.S."/>
            <person name="Albuquerque L."/>
            <person name="Raposo P."/>
            <person name="Froufe H.J.C."/>
            <person name="Barroso C.S."/>
            <person name="Egas C."/>
        </authorList>
    </citation>
    <scope>NUCLEOTIDE SEQUENCE [LARGE SCALE GENOMIC DNA]</scope>
    <source>
        <strain evidence="3 4">NBRC 110900</strain>
    </source>
</reference>
<dbReference type="Pfam" id="PF13185">
    <property type="entry name" value="GAF_2"/>
    <property type="match status" value="1"/>
</dbReference>
<dbReference type="PANTHER" id="PTHR45228">
    <property type="entry name" value="CYCLIC DI-GMP PHOSPHODIESTERASE TM_0186-RELATED"/>
    <property type="match status" value="1"/>
</dbReference>
<dbReference type="InterPro" id="IPR003607">
    <property type="entry name" value="HD/PDEase_dom"/>
</dbReference>
<feature type="domain" description="HD-GYP" evidence="2">
    <location>
        <begin position="253"/>
        <end position="443"/>
    </location>
</feature>
<evidence type="ECO:0000259" key="1">
    <source>
        <dbReference type="PROSITE" id="PS51831"/>
    </source>
</evidence>
<evidence type="ECO:0000313" key="3">
    <source>
        <dbReference type="EMBL" id="RIH82398.1"/>
    </source>
</evidence>